<organism evidence="2 3">
    <name type="scientific">Mycobacterium paraense</name>
    <dbReference type="NCBI Taxonomy" id="767916"/>
    <lineage>
        <taxon>Bacteria</taxon>
        <taxon>Bacillati</taxon>
        <taxon>Actinomycetota</taxon>
        <taxon>Actinomycetes</taxon>
        <taxon>Mycobacteriales</taxon>
        <taxon>Mycobacteriaceae</taxon>
        <taxon>Mycobacterium</taxon>
        <taxon>Mycobacterium simiae complex</taxon>
    </lineage>
</organism>
<protein>
    <submittedName>
        <fullName evidence="2">Uncharacterized protein</fullName>
    </submittedName>
</protein>
<accession>A0ABX3VH41</accession>
<comment type="caution">
    <text evidence="2">The sequence shown here is derived from an EMBL/GenBank/DDBJ whole genome shotgun (WGS) entry which is preliminary data.</text>
</comment>
<evidence type="ECO:0000313" key="3">
    <source>
        <dbReference type="Proteomes" id="UP000193801"/>
    </source>
</evidence>
<gene>
    <name evidence="2" type="ORF">AWB91_27215</name>
</gene>
<feature type="region of interest" description="Disordered" evidence="1">
    <location>
        <begin position="1"/>
        <end position="70"/>
    </location>
</feature>
<evidence type="ECO:0000256" key="1">
    <source>
        <dbReference type="SAM" id="MobiDB-lite"/>
    </source>
</evidence>
<feature type="compositionally biased region" description="Polar residues" evidence="1">
    <location>
        <begin position="1"/>
        <end position="17"/>
    </location>
</feature>
<keyword evidence="3" id="KW-1185">Reference proteome</keyword>
<sequence>MQPNQLSDEPPEDQSSVDAKRTTPAAANAAPPDLAALPLPPIHWPEEYPDPEPTERCPEHAAWDTAREGRVPSCPRCGDARKAHEAWEAKRAQWRKQRCTAVQAWIAACDQCDETGWLMDDPEDKLPAVKCQHAPNVMVWSKLHPNWRQEGPAAAQRQRAS</sequence>
<evidence type="ECO:0000313" key="2">
    <source>
        <dbReference type="EMBL" id="ORW27544.1"/>
    </source>
</evidence>
<reference evidence="2 3" key="1">
    <citation type="journal article" date="2015" name="Emerg. Microbes Infect.">
        <title>Characterization of 17 strains belonging to the Mycobacterium simiae complex and description of Mycobacterium paraense sp. nov.</title>
        <authorList>
            <person name="Fusco da Costa A.R."/>
            <person name="Fedrizzi T."/>
            <person name="Lopes M.L."/>
            <person name="Pecorari M."/>
            <person name="Oliveira da Costa W.L."/>
            <person name="Giacobazzi E."/>
            <person name="da Costa Bahia J.R."/>
            <person name="De Sanctis V."/>
            <person name="Batista Lima K.V."/>
            <person name="Bertorelli R."/>
            <person name="Grottola A."/>
            <person name="Fabio A."/>
            <person name="Mariottini A."/>
            <person name="Ferretti P."/>
            <person name="Di Leva F."/>
            <person name="Fregni Serpini G."/>
            <person name="Tagliazucchi S."/>
            <person name="Rumpianesi F."/>
            <person name="Jousson O."/>
            <person name="Segata N."/>
            <person name="Tortoli E."/>
        </authorList>
    </citation>
    <scope>NUCLEOTIDE SEQUENCE [LARGE SCALE GENOMIC DNA]</scope>
    <source>
        <strain evidence="2 3">FI-07156</strain>
    </source>
</reference>
<proteinExistence type="predicted"/>
<name>A0ABX3VH41_9MYCO</name>
<feature type="compositionally biased region" description="Basic and acidic residues" evidence="1">
    <location>
        <begin position="53"/>
        <end position="70"/>
    </location>
</feature>
<dbReference type="Proteomes" id="UP000193801">
    <property type="component" value="Unassembled WGS sequence"/>
</dbReference>
<dbReference type="EMBL" id="LQPK01000040">
    <property type="protein sequence ID" value="ORW27544.1"/>
    <property type="molecule type" value="Genomic_DNA"/>
</dbReference>
<feature type="compositionally biased region" description="Low complexity" evidence="1">
    <location>
        <begin position="24"/>
        <end position="37"/>
    </location>
</feature>